<protein>
    <submittedName>
        <fullName evidence="1">Phospholipase D (inferred by orthology to a C. elegans protein)</fullName>
    </submittedName>
</protein>
<dbReference type="WBParaSite" id="ASIM_0000377501-mRNA-1">
    <property type="protein sequence ID" value="ASIM_0000377501-mRNA-1"/>
    <property type="gene ID" value="ASIM_0000377501"/>
</dbReference>
<sequence>LEVSRFSFISEVGGKYTEGFVKKRPGGTRVFIGWKSFCVRHCLRWSKRWLILKDTSVCYMDARTEQIRFVLLFDRDFEVSAGLTETEGLPSGLTITNQQQLISLSNFFIVFRLCKMFHFAQFSLYSSKY</sequence>
<proteinExistence type="predicted"/>
<name>A0A0M3J873_ANISI</name>
<organism evidence="1">
    <name type="scientific">Anisakis simplex</name>
    <name type="common">Herring worm</name>
    <dbReference type="NCBI Taxonomy" id="6269"/>
    <lineage>
        <taxon>Eukaryota</taxon>
        <taxon>Metazoa</taxon>
        <taxon>Ecdysozoa</taxon>
        <taxon>Nematoda</taxon>
        <taxon>Chromadorea</taxon>
        <taxon>Rhabditida</taxon>
        <taxon>Spirurina</taxon>
        <taxon>Ascaridomorpha</taxon>
        <taxon>Ascaridoidea</taxon>
        <taxon>Anisakidae</taxon>
        <taxon>Anisakis</taxon>
        <taxon>Anisakis simplex complex</taxon>
    </lineage>
</organism>
<evidence type="ECO:0000313" key="1">
    <source>
        <dbReference type="WBParaSite" id="ASIM_0000377501-mRNA-1"/>
    </source>
</evidence>
<accession>A0A0M3J873</accession>
<reference evidence="1" key="1">
    <citation type="submission" date="2017-02" db="UniProtKB">
        <authorList>
            <consortium name="WormBaseParasite"/>
        </authorList>
    </citation>
    <scope>IDENTIFICATION</scope>
</reference>
<dbReference type="AlphaFoldDB" id="A0A0M3J873"/>